<dbReference type="Proteomes" id="UP000324194">
    <property type="component" value="Chromosome 1"/>
</dbReference>
<dbReference type="GO" id="GO:0032259">
    <property type="term" value="P:methylation"/>
    <property type="evidence" value="ECO:0007669"/>
    <property type="project" value="UniProtKB-KW"/>
</dbReference>
<keyword evidence="1 4" id="KW-0489">Methyltransferase</keyword>
<dbReference type="PANTHER" id="PTHR43397">
    <property type="entry name" value="ERGOTHIONEINE BIOSYNTHESIS PROTEIN 1"/>
    <property type="match status" value="1"/>
</dbReference>
<dbReference type="AlphaFoldDB" id="A0A5E4PF29"/>
<dbReference type="RefSeq" id="WP_148337790.1">
    <property type="nucleotide sequence ID" value="NZ_LR699119.1"/>
</dbReference>
<dbReference type="InterPro" id="IPR035094">
    <property type="entry name" value="EgtD"/>
</dbReference>
<dbReference type="KEGG" id="asip:AQUSIP_02100"/>
<name>A0A5E4PF29_9COXI</name>
<accession>A0A5E4PF29</accession>
<dbReference type="InterPro" id="IPR019257">
    <property type="entry name" value="MeTrfase_dom"/>
</dbReference>
<feature type="domain" description="Histidine-specific methyltransferase SAM-dependent" evidence="3">
    <location>
        <begin position="23"/>
        <end position="329"/>
    </location>
</feature>
<dbReference type="PANTHER" id="PTHR43397:SF1">
    <property type="entry name" value="ERGOTHIONEINE BIOSYNTHESIS PROTEIN 1"/>
    <property type="match status" value="1"/>
</dbReference>
<sequence>MARVIDIASEHAFDSRDTEKSEFAEELLDGFTRPRKMIKSKYFYDEQGSELFNQITRHPDYYLTRCEIEILSTYKKQMAELFDSSPFNLVELGPGEGIKAEILTDEFLKAKLNFTYIPVDISMPYLKSIVRESNLRTRGLELMPIHADFFRGLEWLRSHSSRRSLVLFLGSSIGNFDPAETLEFLRHLSASLKRDDYVLLGFDLRKDIDILMRAYNDSDGITRDFNLNLLRRINHELGADFDLGKFRHYATYNVYSGAMESYLVSLEEQTVSIEATGHSFVFDAIEPIHVEYSHKYLLSQVNELAQQSGFEVVRNFMDSRKFFVDALWRMKT</sequence>
<dbReference type="EMBL" id="LR699119">
    <property type="protein sequence ID" value="VVC74936.1"/>
    <property type="molecule type" value="Genomic_DNA"/>
</dbReference>
<dbReference type="GO" id="GO:0008168">
    <property type="term" value="F:methyltransferase activity"/>
    <property type="evidence" value="ECO:0007669"/>
    <property type="project" value="UniProtKB-KW"/>
</dbReference>
<evidence type="ECO:0000259" key="3">
    <source>
        <dbReference type="Pfam" id="PF10017"/>
    </source>
</evidence>
<dbReference type="NCBIfam" id="TIGR03438">
    <property type="entry name" value="egtD_ergothio"/>
    <property type="match status" value="1"/>
</dbReference>
<dbReference type="PIRSF" id="PIRSF018005">
    <property type="entry name" value="UCP018005"/>
    <property type="match status" value="1"/>
</dbReference>
<dbReference type="InterPro" id="IPR017804">
    <property type="entry name" value="MeTrfase_EgtD-like"/>
</dbReference>
<dbReference type="InterPro" id="IPR029063">
    <property type="entry name" value="SAM-dependent_MTases_sf"/>
</dbReference>
<evidence type="ECO:0000313" key="5">
    <source>
        <dbReference type="Proteomes" id="UP000324194"/>
    </source>
</evidence>
<dbReference type="OrthoDB" id="5289726at2"/>
<keyword evidence="5" id="KW-1185">Reference proteome</keyword>
<evidence type="ECO:0000256" key="1">
    <source>
        <dbReference type="ARBA" id="ARBA00022603"/>
    </source>
</evidence>
<dbReference type="SUPFAM" id="SSF53335">
    <property type="entry name" value="S-adenosyl-L-methionine-dependent methyltransferases"/>
    <property type="match status" value="1"/>
</dbReference>
<evidence type="ECO:0000256" key="2">
    <source>
        <dbReference type="ARBA" id="ARBA00022679"/>
    </source>
</evidence>
<organism evidence="4 5">
    <name type="scientific">Aquicella siphonis</name>
    <dbReference type="NCBI Taxonomy" id="254247"/>
    <lineage>
        <taxon>Bacteria</taxon>
        <taxon>Pseudomonadati</taxon>
        <taxon>Pseudomonadota</taxon>
        <taxon>Gammaproteobacteria</taxon>
        <taxon>Legionellales</taxon>
        <taxon>Coxiellaceae</taxon>
        <taxon>Aquicella</taxon>
    </lineage>
</organism>
<dbReference type="InterPro" id="IPR051128">
    <property type="entry name" value="EgtD_Methyltrsf_superfamily"/>
</dbReference>
<gene>
    <name evidence="4" type="primary">egtD</name>
    <name evidence="4" type="ORF">AQUSIP_02100</name>
</gene>
<protein>
    <submittedName>
        <fullName evidence="4">Histidine-specific methyltransferase EgtD</fullName>
    </submittedName>
</protein>
<keyword evidence="2 4" id="KW-0808">Transferase</keyword>
<evidence type="ECO:0000313" key="4">
    <source>
        <dbReference type="EMBL" id="VVC74936.1"/>
    </source>
</evidence>
<proteinExistence type="predicted"/>
<dbReference type="Pfam" id="PF10017">
    <property type="entry name" value="Methyltransf_33"/>
    <property type="match status" value="1"/>
</dbReference>
<reference evidence="4 5" key="1">
    <citation type="submission" date="2019-08" db="EMBL/GenBank/DDBJ databases">
        <authorList>
            <person name="Guy L."/>
        </authorList>
    </citation>
    <scope>NUCLEOTIDE SEQUENCE [LARGE SCALE GENOMIC DNA]</scope>
    <source>
        <strain evidence="4 5">SGT-108</strain>
    </source>
</reference>
<dbReference type="Gene3D" id="3.40.50.150">
    <property type="entry name" value="Vaccinia Virus protein VP39"/>
    <property type="match status" value="1"/>
</dbReference>